<dbReference type="PANTHER" id="PTHR44167:SF24">
    <property type="entry name" value="SERINE_THREONINE-PROTEIN KINASE CHK2"/>
    <property type="match status" value="1"/>
</dbReference>
<evidence type="ECO:0000313" key="3">
    <source>
        <dbReference type="EMBL" id="GEM46909.1"/>
    </source>
</evidence>
<dbReference type="CDD" id="cd00180">
    <property type="entry name" value="PKc"/>
    <property type="match status" value="1"/>
</dbReference>
<dbReference type="Pfam" id="PF05147">
    <property type="entry name" value="LANC_like"/>
    <property type="match status" value="1"/>
</dbReference>
<proteinExistence type="predicted"/>
<dbReference type="GO" id="GO:0005524">
    <property type="term" value="F:ATP binding"/>
    <property type="evidence" value="ECO:0007669"/>
    <property type="project" value="InterPro"/>
</dbReference>
<sequence length="902" mass="101140">MTEQITSTMHEDRLRRVVNRLYVSQEFYEPFERYQPRNHLYDHARAVLPRMWRLVQESFWTHAIPLDASAPVQGWKIHVSATPRNAERILENVIQVCVQEGTAFKFASDYFILAMLNSKACARGSSGKFMTLYPKNETHFKHLIEKLYQALQGEEGPYVLSDKRYKDCKVLYYRYGGIRSIKRFDAGGDATPMILSPTFEEVPDQRNPEFYVPEWTADPFPSEEEDTSEGLKGGRYVITGVMGHSNTGGVYTALDQHTGKTVVIKEARPFTNINPSGNDAIGQLKKEHRLLKKLSGTGLAPEALDYFTEWEHDFLVQELVEGNSLRGYAAKKSKIIRTRIDPEQVKVWFEQLRKLSLGIVRCIHGLHQQGVVFGDLSPNNIMLLSEDSMEVKLIDFEGACESGVDAPVNLFTPGFASQKRKGQEGVSFEDDYFALGSTLLSLMMPLTVVTTIKPDAIRTFTDAVHEDFGIPRKYTDLIVNLTGGHDTYLTLEEVIRVLEDPELQVENRMQILQTPEKVQDVALEQAVEQILAYTRSVATFERKDRLFPNGPHSNNPLSIDHGALGVAYAMHTIEGTVPEKVLQWIKNHDLNPSYVPGLYVGLSGMAWALAELGDLQAAKRVMEHAELHPLLFRSMDLHSGAAGYGLANLQMFHKTGEDHYLQEARMVAEVLQETKHEVNGGYAWSKHSGVYSIGLSHGSSGIALFLLYLHATTGEKTYLEFGEKALAFDLSYAKETEEGTLGFPDNTRSLNTMYPYLKHGSAGVGTVLLRYHQVTGKREYRDLIDKIRGAVTHKYALFPSFFSGLAGLGNYLLDCQQFLKDDSYLPLAHRVAQGILLFGIQKDTGLAFPGDYLHRISTDYATGSAGIALFLHRLKSGQQNFNFLPDHLLESIPAGKNALVLG</sequence>
<reference evidence="3 4" key="1">
    <citation type="submission" date="2019-07" db="EMBL/GenBank/DDBJ databases">
        <title>Whole genome shotgun sequence of Deinococcus cellulosilyticus NBRC 106333.</title>
        <authorList>
            <person name="Hosoyama A."/>
            <person name="Uohara A."/>
            <person name="Ohji S."/>
            <person name="Ichikawa N."/>
        </authorList>
    </citation>
    <scope>NUCLEOTIDE SEQUENCE [LARGE SCALE GENOMIC DNA]</scope>
    <source>
        <strain evidence="3 4">NBRC 106333</strain>
    </source>
</reference>
<dbReference type="Gene3D" id="1.10.510.10">
    <property type="entry name" value="Transferase(Phosphotransferase) domain 1"/>
    <property type="match status" value="1"/>
</dbReference>
<dbReference type="SUPFAM" id="SSF158745">
    <property type="entry name" value="LanC-like"/>
    <property type="match status" value="1"/>
</dbReference>
<dbReference type="InterPro" id="IPR000719">
    <property type="entry name" value="Prot_kinase_dom"/>
</dbReference>
<dbReference type="InterPro" id="IPR058053">
    <property type="entry name" value="RamC_C"/>
</dbReference>
<keyword evidence="1" id="KW-0862">Zinc</keyword>
<dbReference type="InterPro" id="IPR057929">
    <property type="entry name" value="RamC_N"/>
</dbReference>
<gene>
    <name evidence="3" type="ORF">DC3_25440</name>
</gene>
<comment type="caution">
    <text evidence="3">The sequence shown here is derived from an EMBL/GenBank/DDBJ whole genome shotgun (WGS) entry which is preliminary data.</text>
</comment>
<dbReference type="GO" id="GO:0005975">
    <property type="term" value="P:carbohydrate metabolic process"/>
    <property type="evidence" value="ECO:0007669"/>
    <property type="project" value="InterPro"/>
</dbReference>
<name>A0A511N234_DEIC1</name>
<dbReference type="SMART" id="SM01260">
    <property type="entry name" value="LANC_like"/>
    <property type="match status" value="1"/>
</dbReference>
<dbReference type="InterPro" id="IPR012341">
    <property type="entry name" value="6hp_glycosidase-like_sf"/>
</dbReference>
<dbReference type="GO" id="GO:0046872">
    <property type="term" value="F:metal ion binding"/>
    <property type="evidence" value="ECO:0007669"/>
    <property type="project" value="UniProtKB-KW"/>
</dbReference>
<dbReference type="SUPFAM" id="SSF56112">
    <property type="entry name" value="Protein kinase-like (PK-like)"/>
    <property type="match status" value="1"/>
</dbReference>
<dbReference type="PROSITE" id="PS50011">
    <property type="entry name" value="PROTEIN_KINASE_DOM"/>
    <property type="match status" value="1"/>
</dbReference>
<dbReference type="PRINTS" id="PR01950">
    <property type="entry name" value="LANCSUPER"/>
</dbReference>
<dbReference type="CDD" id="cd04791">
    <property type="entry name" value="LanC_SerThrkinase"/>
    <property type="match status" value="1"/>
</dbReference>
<dbReference type="InterPro" id="IPR053524">
    <property type="entry name" value="Aerial_hyphae_peptide-synth"/>
</dbReference>
<protein>
    <submittedName>
        <fullName evidence="3">Serine/threonine protein kinase</fullName>
    </submittedName>
</protein>
<dbReference type="GO" id="GO:0004674">
    <property type="term" value="F:protein serine/threonine kinase activity"/>
    <property type="evidence" value="ECO:0007669"/>
    <property type="project" value="UniProtKB-KW"/>
</dbReference>
<evidence type="ECO:0000259" key="2">
    <source>
        <dbReference type="PROSITE" id="PS50011"/>
    </source>
</evidence>
<evidence type="ECO:0000256" key="1">
    <source>
        <dbReference type="PIRSR" id="PIRSR607822-1"/>
    </source>
</evidence>
<dbReference type="InterPro" id="IPR007822">
    <property type="entry name" value="LANC-like"/>
</dbReference>
<dbReference type="PANTHER" id="PTHR44167">
    <property type="entry name" value="OVARIAN-SPECIFIC SERINE/THREONINE-PROTEIN KINASE LOK-RELATED"/>
    <property type="match status" value="1"/>
</dbReference>
<dbReference type="EMBL" id="BJXB01000010">
    <property type="protein sequence ID" value="GEM46909.1"/>
    <property type="molecule type" value="Genomic_DNA"/>
</dbReference>
<dbReference type="RefSeq" id="WP_146884740.1">
    <property type="nucleotide sequence ID" value="NZ_BJXB01000010.1"/>
</dbReference>
<keyword evidence="4" id="KW-1185">Reference proteome</keyword>
<accession>A0A511N234</accession>
<keyword evidence="1" id="KW-0479">Metal-binding</keyword>
<dbReference type="OrthoDB" id="1492512at2"/>
<dbReference type="Pfam" id="PF25816">
    <property type="entry name" value="RamC_N"/>
    <property type="match status" value="1"/>
</dbReference>
<dbReference type="Gene3D" id="3.30.200.20">
    <property type="entry name" value="Phosphorylase Kinase, domain 1"/>
    <property type="match status" value="1"/>
</dbReference>
<organism evidence="3 4">
    <name type="scientific">Deinococcus cellulosilyticus (strain DSM 18568 / NBRC 106333 / KACC 11606 / 5516J-15)</name>
    <dbReference type="NCBI Taxonomy" id="1223518"/>
    <lineage>
        <taxon>Bacteria</taxon>
        <taxon>Thermotogati</taxon>
        <taxon>Deinococcota</taxon>
        <taxon>Deinococci</taxon>
        <taxon>Deinococcales</taxon>
        <taxon>Deinococcaceae</taxon>
        <taxon>Deinococcus</taxon>
    </lineage>
</organism>
<dbReference type="AlphaFoldDB" id="A0A511N234"/>
<dbReference type="InterPro" id="IPR011009">
    <property type="entry name" value="Kinase-like_dom_sf"/>
</dbReference>
<feature type="domain" description="Protein kinase" evidence="2">
    <location>
        <begin position="236"/>
        <end position="503"/>
    </location>
</feature>
<dbReference type="SMART" id="SM00220">
    <property type="entry name" value="S_TKc"/>
    <property type="match status" value="1"/>
</dbReference>
<dbReference type="Proteomes" id="UP000321306">
    <property type="component" value="Unassembled WGS sequence"/>
</dbReference>
<feature type="binding site" evidence="1">
    <location>
        <position position="697"/>
    </location>
    <ligand>
        <name>Zn(2+)</name>
        <dbReference type="ChEBI" id="CHEBI:29105"/>
    </ligand>
</feature>
<evidence type="ECO:0000313" key="4">
    <source>
        <dbReference type="Proteomes" id="UP000321306"/>
    </source>
</evidence>
<dbReference type="PRINTS" id="PR01955">
    <property type="entry name" value="LANCFRANKIA"/>
</dbReference>
<keyword evidence="3" id="KW-0808">Transferase</keyword>
<dbReference type="Gene3D" id="1.50.10.10">
    <property type="match status" value="1"/>
</dbReference>
<keyword evidence="3" id="KW-0723">Serine/threonine-protein kinase</keyword>
<dbReference type="NCBIfam" id="NF038151">
    <property type="entry name" value="lanthi_synth_III"/>
    <property type="match status" value="1"/>
</dbReference>
<dbReference type="Pfam" id="PF00069">
    <property type="entry name" value="Pkinase"/>
    <property type="match status" value="1"/>
</dbReference>
<keyword evidence="3" id="KW-0418">Kinase</keyword>
<dbReference type="GO" id="GO:0031179">
    <property type="term" value="P:peptide modification"/>
    <property type="evidence" value="ECO:0007669"/>
    <property type="project" value="InterPro"/>
</dbReference>